<dbReference type="InterPro" id="IPR036179">
    <property type="entry name" value="Ig-like_dom_sf"/>
</dbReference>
<dbReference type="PANTHER" id="PTHR44819:SF1">
    <property type="entry name" value="V-TYPE IMMUNOGLOBULIN DOMAIN-CONTAINING SUPPRESSOR OF T-CELL ACTIVATION"/>
    <property type="match status" value="1"/>
</dbReference>
<feature type="chain" id="PRO_5006146307" evidence="3">
    <location>
        <begin position="26"/>
        <end position="315"/>
    </location>
</feature>
<evidence type="ECO:0000256" key="3">
    <source>
        <dbReference type="SAM" id="SignalP"/>
    </source>
</evidence>
<dbReference type="AlphaFoldDB" id="A0A0P7YHZ9"/>
<dbReference type="STRING" id="113540.ENSSFOP00015004538"/>
<keyword evidence="2" id="KW-0472">Membrane</keyword>
<evidence type="ECO:0000313" key="6">
    <source>
        <dbReference type="Proteomes" id="UP000034805"/>
    </source>
</evidence>
<keyword evidence="2" id="KW-0812">Transmembrane</keyword>
<keyword evidence="2" id="KW-1133">Transmembrane helix</keyword>
<dbReference type="SUPFAM" id="SSF48726">
    <property type="entry name" value="Immunoglobulin"/>
    <property type="match status" value="1"/>
</dbReference>
<reference evidence="5 6" key="1">
    <citation type="submission" date="2015-08" db="EMBL/GenBank/DDBJ databases">
        <title>The genome of the Asian arowana (Scleropages formosus).</title>
        <authorList>
            <person name="Tan M.H."/>
            <person name="Gan H.M."/>
            <person name="Croft L.J."/>
            <person name="Austin C.M."/>
        </authorList>
    </citation>
    <scope>NUCLEOTIDE SEQUENCE [LARGE SCALE GENOMIC DNA]</scope>
    <source>
        <strain evidence="5">Aro1</strain>
    </source>
</reference>
<dbReference type="InterPro" id="IPR007110">
    <property type="entry name" value="Ig-like_dom"/>
</dbReference>
<evidence type="ECO:0000256" key="2">
    <source>
        <dbReference type="SAM" id="Phobius"/>
    </source>
</evidence>
<accession>A0A0P7YHZ9</accession>
<dbReference type="InterPro" id="IPR042473">
    <property type="entry name" value="VISTA"/>
</dbReference>
<dbReference type="EMBL" id="JARO02005359">
    <property type="protein sequence ID" value="KPP66901.1"/>
    <property type="molecule type" value="Genomic_DNA"/>
</dbReference>
<evidence type="ECO:0000259" key="4">
    <source>
        <dbReference type="PROSITE" id="PS50835"/>
    </source>
</evidence>
<feature type="region of interest" description="Disordered" evidence="1">
    <location>
        <begin position="228"/>
        <end position="277"/>
    </location>
</feature>
<dbReference type="InterPro" id="IPR013783">
    <property type="entry name" value="Ig-like_fold"/>
</dbReference>
<dbReference type="GO" id="GO:0046636">
    <property type="term" value="P:negative regulation of alpha-beta T cell activation"/>
    <property type="evidence" value="ECO:0007669"/>
    <property type="project" value="TreeGrafter"/>
</dbReference>
<proteinExistence type="predicted"/>
<keyword evidence="3" id="KW-0732">Signal</keyword>
<dbReference type="SMART" id="SM00409">
    <property type="entry name" value="IG"/>
    <property type="match status" value="1"/>
</dbReference>
<keyword evidence="5" id="KW-0675">Receptor</keyword>
<feature type="signal peptide" evidence="3">
    <location>
        <begin position="1"/>
        <end position="25"/>
    </location>
</feature>
<evidence type="ECO:0000313" key="5">
    <source>
        <dbReference type="EMBL" id="KPP66901.1"/>
    </source>
</evidence>
<feature type="compositionally biased region" description="Polar residues" evidence="1">
    <location>
        <begin position="241"/>
        <end position="255"/>
    </location>
</feature>
<dbReference type="GO" id="GO:0050776">
    <property type="term" value="P:regulation of immune response"/>
    <property type="evidence" value="ECO:0007669"/>
    <property type="project" value="InterPro"/>
</dbReference>
<dbReference type="Proteomes" id="UP000034805">
    <property type="component" value="Unassembled WGS sequence"/>
</dbReference>
<name>A0A0P7YHZ9_SCLFO</name>
<sequence>MSELRVNAATGLGLPLAWLCLQVAAIVVGAGDEHLRVTAPHASYICPEGANVSMECISEGSLLQAHDHLRQVWLFTEHQNEHCRAKVHPRAGTDHSSTITYGFKGSTFFLTLQNVTRADQGRYCCFGLDIEGGEHQHRVMQKPHSHVLLTITPRTVAAGLATAGCIMGIISLPLILLLVYKQRQMAQSSRRAHEMVRMDRGSAGNVSVAPSRFIHHLVFAPNSEAQGHENPVYLGDGPQSKPRTVSQILTRQSSETGRHLLSDPGTPLSPPGQGDVFFPAHGETAAPLQPLMMGSLTCSGFLNAWKNYTQNGFTG</sequence>
<dbReference type="Gene3D" id="2.60.40.10">
    <property type="entry name" value="Immunoglobulins"/>
    <property type="match status" value="1"/>
</dbReference>
<feature type="transmembrane region" description="Helical" evidence="2">
    <location>
        <begin position="156"/>
        <end position="180"/>
    </location>
</feature>
<gene>
    <name evidence="5" type="ORF">Z043_114557</name>
</gene>
<organism evidence="5 6">
    <name type="scientific">Scleropages formosus</name>
    <name type="common">Asian bonytongue</name>
    <name type="synonym">Osteoglossum formosum</name>
    <dbReference type="NCBI Taxonomy" id="113540"/>
    <lineage>
        <taxon>Eukaryota</taxon>
        <taxon>Metazoa</taxon>
        <taxon>Chordata</taxon>
        <taxon>Craniata</taxon>
        <taxon>Vertebrata</taxon>
        <taxon>Euteleostomi</taxon>
        <taxon>Actinopterygii</taxon>
        <taxon>Neopterygii</taxon>
        <taxon>Teleostei</taxon>
        <taxon>Osteoglossocephala</taxon>
        <taxon>Osteoglossomorpha</taxon>
        <taxon>Osteoglossiformes</taxon>
        <taxon>Osteoglossidae</taxon>
        <taxon>Scleropages</taxon>
    </lineage>
</organism>
<dbReference type="GO" id="GO:0005886">
    <property type="term" value="C:plasma membrane"/>
    <property type="evidence" value="ECO:0007669"/>
    <property type="project" value="TreeGrafter"/>
</dbReference>
<dbReference type="PROSITE" id="PS50835">
    <property type="entry name" value="IG_LIKE"/>
    <property type="match status" value="1"/>
</dbReference>
<evidence type="ECO:0000256" key="1">
    <source>
        <dbReference type="SAM" id="MobiDB-lite"/>
    </source>
</evidence>
<feature type="domain" description="Ig-like" evidence="4">
    <location>
        <begin position="48"/>
        <end position="125"/>
    </location>
</feature>
<dbReference type="InterPro" id="IPR003599">
    <property type="entry name" value="Ig_sub"/>
</dbReference>
<protein>
    <submittedName>
        <fullName evidence="5">Platelet receptor Gi24-like</fullName>
    </submittedName>
</protein>
<dbReference type="PANTHER" id="PTHR44819">
    <property type="entry name" value="V-TYPE IMMUNOGLOBULIN DOMAIN-CONTAINING SUPPRESSOR OF T-CELL ACTIVATION"/>
    <property type="match status" value="1"/>
</dbReference>
<comment type="caution">
    <text evidence="5">The sequence shown here is derived from an EMBL/GenBank/DDBJ whole genome shotgun (WGS) entry which is preliminary data.</text>
</comment>